<dbReference type="GO" id="GO:0005737">
    <property type="term" value="C:cytoplasm"/>
    <property type="evidence" value="ECO:0000318"/>
    <property type="project" value="GO_Central"/>
</dbReference>
<dbReference type="EC" id="2.5.1.18" evidence="1"/>
<evidence type="ECO:0000256" key="5">
    <source>
        <dbReference type="ARBA" id="ARBA00047960"/>
    </source>
</evidence>
<dbReference type="Gene3D" id="1.20.1050.10">
    <property type="match status" value="1"/>
</dbReference>
<comment type="similarity">
    <text evidence="4">Belongs to the GST superfamily. Tau family.</text>
</comment>
<name>A0A059CZN3_EUCGR</name>
<keyword evidence="6" id="KW-1133">Transmembrane helix</keyword>
<dbReference type="FunCoup" id="A0A059CZN3">
    <property type="interactions" value="145"/>
</dbReference>
<evidence type="ECO:0000256" key="2">
    <source>
        <dbReference type="ARBA" id="ARBA00022575"/>
    </source>
</evidence>
<dbReference type="CDD" id="cd03058">
    <property type="entry name" value="GST_N_Tau"/>
    <property type="match status" value="1"/>
</dbReference>
<protein>
    <recommendedName>
        <fullName evidence="1">glutathione transferase</fullName>
        <ecNumber evidence="1">2.5.1.18</ecNumber>
    </recommendedName>
</protein>
<reference evidence="9" key="1">
    <citation type="submission" date="2013-07" db="EMBL/GenBank/DDBJ databases">
        <title>The genome of Eucalyptus grandis.</title>
        <authorList>
            <person name="Schmutz J."/>
            <person name="Hayes R."/>
            <person name="Myburg A."/>
            <person name="Tuskan G."/>
            <person name="Grattapaglia D."/>
            <person name="Rokhsar D.S."/>
        </authorList>
    </citation>
    <scope>NUCLEOTIDE SEQUENCE</scope>
    <source>
        <tissue evidence="9">Leaf extractions</tissue>
    </source>
</reference>
<comment type="catalytic activity">
    <reaction evidence="5">
        <text>RX + glutathione = an S-substituted glutathione + a halide anion + H(+)</text>
        <dbReference type="Rhea" id="RHEA:16437"/>
        <dbReference type="ChEBI" id="CHEBI:15378"/>
        <dbReference type="ChEBI" id="CHEBI:16042"/>
        <dbReference type="ChEBI" id="CHEBI:17792"/>
        <dbReference type="ChEBI" id="CHEBI:57925"/>
        <dbReference type="ChEBI" id="CHEBI:90779"/>
        <dbReference type="EC" id="2.5.1.18"/>
    </reaction>
</comment>
<organism evidence="9">
    <name type="scientific">Eucalyptus grandis</name>
    <name type="common">Flooded gum</name>
    <dbReference type="NCBI Taxonomy" id="71139"/>
    <lineage>
        <taxon>Eukaryota</taxon>
        <taxon>Viridiplantae</taxon>
        <taxon>Streptophyta</taxon>
        <taxon>Embryophyta</taxon>
        <taxon>Tracheophyta</taxon>
        <taxon>Spermatophyta</taxon>
        <taxon>Magnoliopsida</taxon>
        <taxon>eudicotyledons</taxon>
        <taxon>Gunneridae</taxon>
        <taxon>Pentapetalae</taxon>
        <taxon>rosids</taxon>
        <taxon>malvids</taxon>
        <taxon>Myrtales</taxon>
        <taxon>Myrtaceae</taxon>
        <taxon>Myrtoideae</taxon>
        <taxon>Eucalypteae</taxon>
        <taxon>Eucalyptus</taxon>
    </lineage>
</organism>
<dbReference type="SFLD" id="SFLDG01152">
    <property type="entry name" value="Main.3:_Omega-_and_Tau-like"/>
    <property type="match status" value="1"/>
</dbReference>
<evidence type="ECO:0000256" key="1">
    <source>
        <dbReference type="ARBA" id="ARBA00012452"/>
    </source>
</evidence>
<accession>A0A059CZN3</accession>
<dbReference type="GO" id="GO:0004364">
    <property type="term" value="F:glutathione transferase activity"/>
    <property type="evidence" value="ECO:0000318"/>
    <property type="project" value="GO_Central"/>
</dbReference>
<keyword evidence="2" id="KW-0216">Detoxification</keyword>
<dbReference type="SFLD" id="SFLDS00019">
    <property type="entry name" value="Glutathione_Transferase_(cytos"/>
    <property type="match status" value="1"/>
</dbReference>
<dbReference type="InterPro" id="IPR045074">
    <property type="entry name" value="GST_C_Tau"/>
</dbReference>
<dbReference type="InterPro" id="IPR040079">
    <property type="entry name" value="Glutathione_S-Trfase"/>
</dbReference>
<keyword evidence="6" id="KW-0812">Transmembrane</keyword>
<dbReference type="PROSITE" id="PS50405">
    <property type="entry name" value="GST_CTER"/>
    <property type="match status" value="1"/>
</dbReference>
<dbReference type="OMA" id="DEKNEYW"/>
<feature type="domain" description="GST N-terminal" evidence="7">
    <location>
        <begin position="3"/>
        <end position="82"/>
    </location>
</feature>
<dbReference type="Pfam" id="PF02798">
    <property type="entry name" value="GST_N"/>
    <property type="match status" value="1"/>
</dbReference>
<feature type="transmembrane region" description="Helical" evidence="6">
    <location>
        <begin position="201"/>
        <end position="220"/>
    </location>
</feature>
<dbReference type="AlphaFoldDB" id="A0A059CZN3"/>
<dbReference type="FunFam" id="3.40.30.10:FF:000197">
    <property type="entry name" value="Glutathione S-transferase U10"/>
    <property type="match status" value="1"/>
</dbReference>
<dbReference type="GO" id="GO:0006749">
    <property type="term" value="P:glutathione metabolic process"/>
    <property type="evidence" value="ECO:0000318"/>
    <property type="project" value="GO_Central"/>
</dbReference>
<dbReference type="InterPro" id="IPR036282">
    <property type="entry name" value="Glutathione-S-Trfase_C_sf"/>
</dbReference>
<feature type="domain" description="GST C-terminal" evidence="8">
    <location>
        <begin position="88"/>
        <end position="221"/>
    </location>
</feature>
<dbReference type="SFLD" id="SFLDG00358">
    <property type="entry name" value="Main_(cytGST)"/>
    <property type="match status" value="1"/>
</dbReference>
<evidence type="ECO:0000256" key="4">
    <source>
        <dbReference type="ARBA" id="ARBA00025743"/>
    </source>
</evidence>
<dbReference type="STRING" id="71139.A0A059CZN3"/>
<dbReference type="InterPro" id="IPR036249">
    <property type="entry name" value="Thioredoxin-like_sf"/>
</dbReference>
<dbReference type="InterPro" id="IPR010987">
    <property type="entry name" value="Glutathione-S-Trfase_C-like"/>
</dbReference>
<gene>
    <name evidence="9" type="ORF">EUGRSUZ_B00691</name>
</gene>
<keyword evidence="3" id="KW-0808">Transferase</keyword>
<dbReference type="InterPro" id="IPR004045">
    <property type="entry name" value="Glutathione_S-Trfase_N"/>
</dbReference>
<dbReference type="PROSITE" id="PS50404">
    <property type="entry name" value="GST_NTER"/>
    <property type="match status" value="1"/>
</dbReference>
<dbReference type="PANTHER" id="PTHR11260">
    <property type="entry name" value="GLUTATHIONE S-TRANSFERASE, GST, SUPERFAMILY, GST DOMAIN CONTAINING"/>
    <property type="match status" value="1"/>
</dbReference>
<dbReference type="CDD" id="cd03185">
    <property type="entry name" value="GST_C_Tau"/>
    <property type="match status" value="1"/>
</dbReference>
<evidence type="ECO:0000259" key="7">
    <source>
        <dbReference type="PROSITE" id="PS50404"/>
    </source>
</evidence>
<dbReference type="EMBL" id="KK198754">
    <property type="protein sequence ID" value="KCW83817.1"/>
    <property type="molecule type" value="Genomic_DNA"/>
</dbReference>
<dbReference type="GO" id="GO:0009407">
    <property type="term" value="P:toxin catabolic process"/>
    <property type="evidence" value="ECO:0007669"/>
    <property type="project" value="UniProtKB-ARBA"/>
</dbReference>
<dbReference type="InterPro" id="IPR045073">
    <property type="entry name" value="Omega/Tau-like"/>
</dbReference>
<dbReference type="InParanoid" id="A0A059CZN3"/>
<evidence type="ECO:0000313" key="9">
    <source>
        <dbReference type="EMBL" id="KCW83817.1"/>
    </source>
</evidence>
<dbReference type="SUPFAM" id="SSF47616">
    <property type="entry name" value="GST C-terminal domain-like"/>
    <property type="match status" value="1"/>
</dbReference>
<dbReference type="PANTHER" id="PTHR11260:SF711">
    <property type="entry name" value="GLUTATHIONE S-TRANSFERASE U9"/>
    <property type="match status" value="1"/>
</dbReference>
<feature type="transmembrane region" description="Helical" evidence="6">
    <location>
        <begin position="232"/>
        <end position="251"/>
    </location>
</feature>
<dbReference type="Gramene" id="KCW83817">
    <property type="protein sequence ID" value="KCW83817"/>
    <property type="gene ID" value="EUGRSUZ_B00691"/>
</dbReference>
<keyword evidence="6" id="KW-0472">Membrane</keyword>
<evidence type="ECO:0000256" key="6">
    <source>
        <dbReference type="SAM" id="Phobius"/>
    </source>
</evidence>
<dbReference type="SUPFAM" id="SSF52833">
    <property type="entry name" value="Thioredoxin-like"/>
    <property type="match status" value="1"/>
</dbReference>
<evidence type="ECO:0000259" key="8">
    <source>
        <dbReference type="PROSITE" id="PS50405"/>
    </source>
</evidence>
<proteinExistence type="inferred from homology"/>
<dbReference type="Gene3D" id="3.40.30.10">
    <property type="entry name" value="Glutaredoxin"/>
    <property type="match status" value="1"/>
</dbReference>
<dbReference type="eggNOG" id="KOG0406">
    <property type="taxonomic scope" value="Eukaryota"/>
</dbReference>
<sequence length="258" mass="29208">MAGKVVLHGMWASPYSNRVELALKVKGIEYEFVEEDLTNKSEALLRYNPVHKKVPVLVHDGKPIAESLVIIEYIDETWTDGPRLLPQDPYERAKVRFWAGFCQQQLFEAIITVVKTDGEAQERAGKEVHEKLKVLEEGIEGNYPEGSLFVNGDSVGLLDIVVHSILGAHKVHEEVLGVKFLDPEKYPRVTSWRQRLLMRRWLAFFSFLGLGLLNLQQLNAYKGLLDNKGGNFVSQSYISCLIALLCLLNVFEKKANAQ</sequence>
<evidence type="ECO:0000256" key="3">
    <source>
        <dbReference type="ARBA" id="ARBA00022679"/>
    </source>
</evidence>